<sequence length="439" mass="48825">MVIALSEFVQRREQLLSKLGSGVAVFRSAPHAVMHNDVEYRYRQDSDFYYLTGLDEPESVAVLAPNHEHKFVLFVRPRDPAQETWVGYRLGVEGAKEKLGADAVYSIADLDQELPKLLETGDRLYYHLGLDRAFNERMLQFYQQQLALYPRRGFGPTAIADPGPLLHSLRQVKSPAEIEQLRKAIAIAVEAHDRARAIAAPGVWEYEVEAAIEGCFRQRGAQGVAYPSIVATGANACILHYIDNNQQLQDGDLLLIDAGCSTDYYNSDLTRTFPVNGRFSDEQRALYAIVLEAQKRAIAAVQAGAPYGNFHEAAVRTLIDGLLDLGLLQGEPAELYETGAYRPFYMHRTGHWLGMDVHDVGTYQYRDSWTTLAPGHVVTVEPGLYISPTITVADGQPEVPERWRGIGIRIEDDVLVQADGPEVLSAALVKEIADLERSS</sequence>
<dbReference type="InterPro" id="IPR000994">
    <property type="entry name" value="Pept_M24"/>
</dbReference>
<evidence type="ECO:0000259" key="9">
    <source>
        <dbReference type="SMART" id="SM01011"/>
    </source>
</evidence>
<keyword evidence="10" id="KW-0645">Protease</keyword>
<dbReference type="InterPro" id="IPR001131">
    <property type="entry name" value="Peptidase_M24B_aminopep-P_CS"/>
</dbReference>
<dbReference type="SUPFAM" id="SSF53092">
    <property type="entry name" value="Creatinase/prolidase N-terminal domain"/>
    <property type="match status" value="1"/>
</dbReference>
<dbReference type="PROSITE" id="PS00491">
    <property type="entry name" value="PROLINE_PEPTIDASE"/>
    <property type="match status" value="1"/>
</dbReference>
<evidence type="ECO:0000256" key="5">
    <source>
        <dbReference type="ARBA" id="ARBA00022723"/>
    </source>
</evidence>
<dbReference type="InterPro" id="IPR029149">
    <property type="entry name" value="Creatin/AminoP/Spt16_N"/>
</dbReference>
<evidence type="ECO:0000256" key="1">
    <source>
        <dbReference type="ARBA" id="ARBA00001424"/>
    </source>
</evidence>
<keyword evidence="7" id="KW-0464">Manganese</keyword>
<evidence type="ECO:0000313" key="11">
    <source>
        <dbReference type="Proteomes" id="UP000267249"/>
    </source>
</evidence>
<keyword evidence="5 8" id="KW-0479">Metal-binding</keyword>
<organism evidence="10 11">
    <name type="scientific">Synechococcus elongatus PCC 11801</name>
    <dbReference type="NCBI Taxonomy" id="2219813"/>
    <lineage>
        <taxon>Bacteria</taxon>
        <taxon>Bacillati</taxon>
        <taxon>Cyanobacteriota</taxon>
        <taxon>Cyanophyceae</taxon>
        <taxon>Synechococcales</taxon>
        <taxon>Synechococcaceae</taxon>
        <taxon>Synechococcus</taxon>
    </lineage>
</organism>
<gene>
    <name evidence="10" type="ORF">DOP62_02675</name>
</gene>
<name>A0AAN1QM22_SYNEL</name>
<evidence type="ECO:0000256" key="3">
    <source>
        <dbReference type="ARBA" id="ARBA00008766"/>
    </source>
</evidence>
<dbReference type="Pfam" id="PF00557">
    <property type="entry name" value="Peptidase_M24"/>
    <property type="match status" value="1"/>
</dbReference>
<dbReference type="InterPro" id="IPR036005">
    <property type="entry name" value="Creatinase/aminopeptidase-like"/>
</dbReference>
<evidence type="ECO:0000256" key="7">
    <source>
        <dbReference type="ARBA" id="ARBA00023211"/>
    </source>
</evidence>
<dbReference type="Gene3D" id="3.90.230.10">
    <property type="entry name" value="Creatinase/methionine aminopeptidase superfamily"/>
    <property type="match status" value="1"/>
</dbReference>
<dbReference type="PANTHER" id="PTHR43226:SF4">
    <property type="entry name" value="XAA-PRO AMINOPEPTIDASE 3"/>
    <property type="match status" value="1"/>
</dbReference>
<dbReference type="GO" id="GO:0006508">
    <property type="term" value="P:proteolysis"/>
    <property type="evidence" value="ECO:0007669"/>
    <property type="project" value="TreeGrafter"/>
</dbReference>
<dbReference type="Proteomes" id="UP000267249">
    <property type="component" value="Chromosome"/>
</dbReference>
<protein>
    <recommendedName>
        <fullName evidence="4">Xaa-Pro aminopeptidase</fullName>
        <ecNumber evidence="4">3.4.11.9</ecNumber>
    </recommendedName>
</protein>
<dbReference type="Pfam" id="PF05195">
    <property type="entry name" value="AMP_N"/>
    <property type="match status" value="1"/>
</dbReference>
<comment type="cofactor">
    <cofactor evidence="2">
        <name>Mn(2+)</name>
        <dbReference type="ChEBI" id="CHEBI:29035"/>
    </cofactor>
</comment>
<dbReference type="SMART" id="SM01011">
    <property type="entry name" value="AMP_N"/>
    <property type="match status" value="1"/>
</dbReference>
<dbReference type="SUPFAM" id="SSF55920">
    <property type="entry name" value="Creatinase/aminopeptidase"/>
    <property type="match status" value="1"/>
</dbReference>
<keyword evidence="10" id="KW-0031">Aminopeptidase</keyword>
<reference evidence="10 11" key="1">
    <citation type="journal article" date="2018" name="Sci. Rep.">
        <title>Genome Features and Biochemical Characteristics of a Robust, Fast Growing and Naturally Transformable Cyanobacterium Synechococcus elongatus PCC 11801 Isolated from India.</title>
        <authorList>
            <person name="Jaiswal D."/>
            <person name="Sengupta A."/>
            <person name="Sohoni S."/>
            <person name="Sengupta S."/>
            <person name="Phadnavis A.G."/>
            <person name="Pakrasi H.B."/>
            <person name="Wangikar P.P."/>
        </authorList>
    </citation>
    <scope>NUCLEOTIDE SEQUENCE [LARGE SCALE GENOMIC DNA]</scope>
    <source>
        <strain evidence="10 11">PCC 11801</strain>
    </source>
</reference>
<comment type="similarity">
    <text evidence="3 8">Belongs to the peptidase M24B family.</text>
</comment>
<feature type="domain" description="Aminopeptidase P N-terminal" evidence="9">
    <location>
        <begin position="3"/>
        <end position="135"/>
    </location>
</feature>
<evidence type="ECO:0000256" key="6">
    <source>
        <dbReference type="ARBA" id="ARBA00022801"/>
    </source>
</evidence>
<dbReference type="Gene3D" id="3.40.350.10">
    <property type="entry name" value="Creatinase/prolidase N-terminal domain"/>
    <property type="match status" value="1"/>
</dbReference>
<dbReference type="EC" id="3.4.11.9" evidence="4"/>
<evidence type="ECO:0000256" key="2">
    <source>
        <dbReference type="ARBA" id="ARBA00001936"/>
    </source>
</evidence>
<dbReference type="GO" id="GO:0005829">
    <property type="term" value="C:cytosol"/>
    <property type="evidence" value="ECO:0007669"/>
    <property type="project" value="TreeGrafter"/>
</dbReference>
<dbReference type="InterPro" id="IPR052433">
    <property type="entry name" value="X-Pro_dipept-like"/>
</dbReference>
<dbReference type="CDD" id="cd01087">
    <property type="entry name" value="Prolidase"/>
    <property type="match status" value="1"/>
</dbReference>
<dbReference type="PANTHER" id="PTHR43226">
    <property type="entry name" value="XAA-PRO AMINOPEPTIDASE 3"/>
    <property type="match status" value="1"/>
</dbReference>
<dbReference type="AlphaFoldDB" id="A0AAN1QM22"/>
<accession>A0AAN1QM22</accession>
<dbReference type="GO" id="GO:0070006">
    <property type="term" value="F:metalloaminopeptidase activity"/>
    <property type="evidence" value="ECO:0007669"/>
    <property type="project" value="InterPro"/>
</dbReference>
<dbReference type="EMBL" id="CP030139">
    <property type="protein sequence ID" value="AZB71771.1"/>
    <property type="molecule type" value="Genomic_DNA"/>
</dbReference>
<evidence type="ECO:0000256" key="4">
    <source>
        <dbReference type="ARBA" id="ARBA00012574"/>
    </source>
</evidence>
<dbReference type="RefSeq" id="WP_208675361.1">
    <property type="nucleotide sequence ID" value="NZ_CP030139.2"/>
</dbReference>
<keyword evidence="6" id="KW-0378">Hydrolase</keyword>
<dbReference type="GO" id="GO:0030145">
    <property type="term" value="F:manganese ion binding"/>
    <property type="evidence" value="ECO:0007669"/>
    <property type="project" value="InterPro"/>
</dbReference>
<evidence type="ECO:0000313" key="10">
    <source>
        <dbReference type="EMBL" id="AZB71771.1"/>
    </source>
</evidence>
<comment type="catalytic activity">
    <reaction evidence="1">
        <text>Release of any N-terminal amino acid, including proline, that is linked to proline, even from a dipeptide or tripeptide.</text>
        <dbReference type="EC" id="3.4.11.9"/>
    </reaction>
</comment>
<evidence type="ECO:0000256" key="8">
    <source>
        <dbReference type="RuleBase" id="RU000590"/>
    </source>
</evidence>
<dbReference type="InterPro" id="IPR007865">
    <property type="entry name" value="Aminopep_P_N"/>
</dbReference>
<proteinExistence type="inferred from homology"/>